<evidence type="ECO:0000313" key="2">
    <source>
        <dbReference type="Proteomes" id="UP000886501"/>
    </source>
</evidence>
<organism evidence="1 2">
    <name type="scientific">Thelephora ganbajun</name>
    <name type="common">Ganba fungus</name>
    <dbReference type="NCBI Taxonomy" id="370292"/>
    <lineage>
        <taxon>Eukaryota</taxon>
        <taxon>Fungi</taxon>
        <taxon>Dikarya</taxon>
        <taxon>Basidiomycota</taxon>
        <taxon>Agaricomycotina</taxon>
        <taxon>Agaricomycetes</taxon>
        <taxon>Thelephorales</taxon>
        <taxon>Thelephoraceae</taxon>
        <taxon>Thelephora</taxon>
    </lineage>
</organism>
<accession>A0ACB6Z2K5</accession>
<protein>
    <submittedName>
        <fullName evidence="1">Uncharacterized protein</fullName>
    </submittedName>
</protein>
<evidence type="ECO:0000313" key="1">
    <source>
        <dbReference type="EMBL" id="KAF9643717.1"/>
    </source>
</evidence>
<gene>
    <name evidence="1" type="ORF">BDM02DRAFT_3191302</name>
</gene>
<comment type="caution">
    <text evidence="1">The sequence shown here is derived from an EMBL/GenBank/DDBJ whole genome shotgun (WGS) entry which is preliminary data.</text>
</comment>
<reference evidence="1" key="2">
    <citation type="journal article" date="2020" name="Nat. Commun.">
        <title>Large-scale genome sequencing of mycorrhizal fungi provides insights into the early evolution of symbiotic traits.</title>
        <authorList>
            <person name="Miyauchi S."/>
            <person name="Kiss E."/>
            <person name="Kuo A."/>
            <person name="Drula E."/>
            <person name="Kohler A."/>
            <person name="Sanchez-Garcia M."/>
            <person name="Morin E."/>
            <person name="Andreopoulos B."/>
            <person name="Barry K.W."/>
            <person name="Bonito G."/>
            <person name="Buee M."/>
            <person name="Carver A."/>
            <person name="Chen C."/>
            <person name="Cichocki N."/>
            <person name="Clum A."/>
            <person name="Culley D."/>
            <person name="Crous P.W."/>
            <person name="Fauchery L."/>
            <person name="Girlanda M."/>
            <person name="Hayes R.D."/>
            <person name="Keri Z."/>
            <person name="LaButti K."/>
            <person name="Lipzen A."/>
            <person name="Lombard V."/>
            <person name="Magnuson J."/>
            <person name="Maillard F."/>
            <person name="Murat C."/>
            <person name="Nolan M."/>
            <person name="Ohm R.A."/>
            <person name="Pangilinan J."/>
            <person name="Pereira M.F."/>
            <person name="Perotto S."/>
            <person name="Peter M."/>
            <person name="Pfister S."/>
            <person name="Riley R."/>
            <person name="Sitrit Y."/>
            <person name="Stielow J.B."/>
            <person name="Szollosi G."/>
            <person name="Zifcakova L."/>
            <person name="Stursova M."/>
            <person name="Spatafora J.W."/>
            <person name="Tedersoo L."/>
            <person name="Vaario L.M."/>
            <person name="Yamada A."/>
            <person name="Yan M."/>
            <person name="Wang P."/>
            <person name="Xu J."/>
            <person name="Bruns T."/>
            <person name="Baldrian P."/>
            <person name="Vilgalys R."/>
            <person name="Dunand C."/>
            <person name="Henrissat B."/>
            <person name="Grigoriev I.V."/>
            <person name="Hibbett D."/>
            <person name="Nagy L.G."/>
            <person name="Martin F.M."/>
        </authorList>
    </citation>
    <scope>NUCLEOTIDE SEQUENCE</scope>
    <source>
        <strain evidence="1">P2</strain>
    </source>
</reference>
<sequence length="691" mass="77487">MIVKGSPPPQSRLLETTSTTETAVPPHDPPEYISQSQFRVGKAVTLVPFVTPSQLKIHLGLLRAFRELKLKVQESPDITNAFPPLAGALDPEARWVWFLELALERHISEMDSSSRCIAWYAEDLERVHVLAELKNLPVAPIDLLEVAGDLSSYKPSQEVSARWESATRVPYDPFDSFWELQEQEILCPKCNVQLFIPYLTVGQSGYAQRMFAHTCKHCSFLITRSKLAVAKFVHDLVMDPTNTRDAEKYGNAVYLPGTLLDRSGEIDPLKAKATKVRLYQGSFKYRQDINGGTHSPSLRGSTMASYEKDTDIDRWEKDIKEAVKFSLETLRDKLSLYMRLSLLRKVLSAYNDGRPFSLDLVGAVLRQNAFTEKMHQLGWSQPGFFESKEDEIALHHCVARYHAFLDLITSAPTSFFVPTLDIDIAWHTHQLLPQKYGDDCRKYIERFVNHDDKVEESHLSNAFDITCRAWEQRFGIPYMHCGCPLPGDTVGQKLIRLSHSVISRHKASTNPPDRDDCLLATHPSDHNAVYVDIVSHKGRENRLSKTQKRKTRDLEKLKHGELDEKTYNRGLDHDTAFLVPVPMYYGYGIPAAACGGIAGGVGVGCAAAGVEELVVVVVAVGVVEEVVAEVVEGVEVEVVAEAEDVAEGEADHDTSTPSNSRCARLINLCHLNLFIWSKLLLLIDLLLDRLT</sequence>
<reference evidence="1" key="1">
    <citation type="submission" date="2019-10" db="EMBL/GenBank/DDBJ databases">
        <authorList>
            <consortium name="DOE Joint Genome Institute"/>
            <person name="Kuo A."/>
            <person name="Miyauchi S."/>
            <person name="Kiss E."/>
            <person name="Drula E."/>
            <person name="Kohler A."/>
            <person name="Sanchez-Garcia M."/>
            <person name="Andreopoulos B."/>
            <person name="Barry K.W."/>
            <person name="Bonito G."/>
            <person name="Buee M."/>
            <person name="Carver A."/>
            <person name="Chen C."/>
            <person name="Cichocki N."/>
            <person name="Clum A."/>
            <person name="Culley D."/>
            <person name="Crous P.W."/>
            <person name="Fauchery L."/>
            <person name="Girlanda M."/>
            <person name="Hayes R."/>
            <person name="Keri Z."/>
            <person name="Labutti K."/>
            <person name="Lipzen A."/>
            <person name="Lombard V."/>
            <person name="Magnuson J."/>
            <person name="Maillard F."/>
            <person name="Morin E."/>
            <person name="Murat C."/>
            <person name="Nolan M."/>
            <person name="Ohm R."/>
            <person name="Pangilinan J."/>
            <person name="Pereira M."/>
            <person name="Perotto S."/>
            <person name="Peter M."/>
            <person name="Riley R."/>
            <person name="Sitrit Y."/>
            <person name="Stielow B."/>
            <person name="Szollosi G."/>
            <person name="Zifcakova L."/>
            <person name="Stursova M."/>
            <person name="Spatafora J.W."/>
            <person name="Tedersoo L."/>
            <person name="Vaario L.-M."/>
            <person name="Yamada A."/>
            <person name="Yan M."/>
            <person name="Wang P."/>
            <person name="Xu J."/>
            <person name="Bruns T."/>
            <person name="Baldrian P."/>
            <person name="Vilgalys R."/>
            <person name="Henrissat B."/>
            <person name="Grigoriev I.V."/>
            <person name="Hibbett D."/>
            <person name="Nagy L.G."/>
            <person name="Martin F.M."/>
        </authorList>
    </citation>
    <scope>NUCLEOTIDE SEQUENCE</scope>
    <source>
        <strain evidence="1">P2</strain>
    </source>
</reference>
<name>A0ACB6Z2K5_THEGA</name>
<proteinExistence type="predicted"/>
<dbReference type="Proteomes" id="UP000886501">
    <property type="component" value="Unassembled WGS sequence"/>
</dbReference>
<dbReference type="EMBL" id="MU118193">
    <property type="protein sequence ID" value="KAF9643717.1"/>
    <property type="molecule type" value="Genomic_DNA"/>
</dbReference>
<keyword evidence="2" id="KW-1185">Reference proteome</keyword>